<keyword evidence="2" id="KW-1185">Reference proteome</keyword>
<dbReference type="STRING" id="313596.RB2501_09055"/>
<sequence length="22" mass="2324">MEITVACDGAGIRSFEARVLGQ</sequence>
<dbReference type="EMBL" id="CP001712">
    <property type="protein sequence ID" value="EAR17039.1"/>
    <property type="molecule type" value="Genomic_DNA"/>
</dbReference>
<protein>
    <submittedName>
        <fullName evidence="1">Uncharacterized protein</fullName>
    </submittedName>
</protein>
<reference evidence="1 2" key="1">
    <citation type="journal article" date="2009" name="J. Bacteriol.">
        <title>Complete genome sequence of Robiginitalea biformata HTCC2501.</title>
        <authorList>
            <person name="Oh H.M."/>
            <person name="Giovannoni S.J."/>
            <person name="Lee K."/>
            <person name="Ferriera S."/>
            <person name="Johnson J."/>
            <person name="Cho J.C."/>
        </authorList>
    </citation>
    <scope>NUCLEOTIDE SEQUENCE [LARGE SCALE GENOMIC DNA]</scope>
    <source>
        <strain evidence="2">ATCC BAA-864 / HTCC2501 / KCTC 12146</strain>
    </source>
</reference>
<evidence type="ECO:0000313" key="2">
    <source>
        <dbReference type="Proteomes" id="UP000009049"/>
    </source>
</evidence>
<proteinExistence type="predicted"/>
<dbReference type="Proteomes" id="UP000009049">
    <property type="component" value="Chromosome"/>
</dbReference>
<evidence type="ECO:0000313" key="1">
    <source>
        <dbReference type="EMBL" id="EAR17039.1"/>
    </source>
</evidence>
<dbReference type="AlphaFoldDB" id="A4CJD1"/>
<organism evidence="1 2">
    <name type="scientific">Robiginitalea biformata (strain ATCC BAA-864 / DSM 15991 / KCTC 12146 / HTCC2501)</name>
    <dbReference type="NCBI Taxonomy" id="313596"/>
    <lineage>
        <taxon>Bacteria</taxon>
        <taxon>Pseudomonadati</taxon>
        <taxon>Bacteroidota</taxon>
        <taxon>Flavobacteriia</taxon>
        <taxon>Flavobacteriales</taxon>
        <taxon>Flavobacteriaceae</taxon>
        <taxon>Robiginitalea</taxon>
    </lineage>
</organism>
<name>A4CJD1_ROBBH</name>
<dbReference type="KEGG" id="rbi:RB2501_09055"/>
<gene>
    <name evidence="1" type="ordered locus">RB2501_09055</name>
</gene>
<accession>A4CJD1</accession>
<dbReference type="HOGENOM" id="CLU_3424916_0_0_10"/>